<organism evidence="1 2">
    <name type="scientific">Mycobacterium stomatepiae</name>
    <dbReference type="NCBI Taxonomy" id="470076"/>
    <lineage>
        <taxon>Bacteria</taxon>
        <taxon>Bacillati</taxon>
        <taxon>Actinomycetota</taxon>
        <taxon>Actinomycetes</taxon>
        <taxon>Mycobacteriales</taxon>
        <taxon>Mycobacteriaceae</taxon>
        <taxon>Mycobacterium</taxon>
        <taxon>Mycobacterium simiae complex</taxon>
    </lineage>
</organism>
<protein>
    <recommendedName>
        <fullName evidence="3">Cyclase</fullName>
    </recommendedName>
</protein>
<evidence type="ECO:0000313" key="1">
    <source>
        <dbReference type="EMBL" id="BBY24609.1"/>
    </source>
</evidence>
<dbReference type="KEGG" id="msto:MSTO_48140"/>
<dbReference type="Proteomes" id="UP000467130">
    <property type="component" value="Chromosome"/>
</dbReference>
<proteinExistence type="predicted"/>
<dbReference type="EMBL" id="AP022587">
    <property type="protein sequence ID" value="BBY24609.1"/>
    <property type="molecule type" value="Genomic_DNA"/>
</dbReference>
<dbReference type="Pfam" id="PF10604">
    <property type="entry name" value="Polyketide_cyc2"/>
    <property type="match status" value="1"/>
</dbReference>
<dbReference type="CDD" id="cd07819">
    <property type="entry name" value="SRPBCC_2"/>
    <property type="match status" value="1"/>
</dbReference>
<gene>
    <name evidence="1" type="ORF">MSTO_48140</name>
</gene>
<dbReference type="SUPFAM" id="SSF55961">
    <property type="entry name" value="Bet v1-like"/>
    <property type="match status" value="1"/>
</dbReference>
<evidence type="ECO:0008006" key="3">
    <source>
        <dbReference type="Google" id="ProtNLM"/>
    </source>
</evidence>
<dbReference type="PANTHER" id="PTHR39683">
    <property type="entry name" value="CONSERVED PROTEIN TB16.3"/>
    <property type="match status" value="1"/>
</dbReference>
<evidence type="ECO:0000313" key="2">
    <source>
        <dbReference type="Proteomes" id="UP000467130"/>
    </source>
</evidence>
<reference evidence="1 2" key="1">
    <citation type="journal article" date="2019" name="Emerg. Microbes Infect.">
        <title>Comprehensive subspecies identification of 175 nontuberculous mycobacteria species based on 7547 genomic profiles.</title>
        <authorList>
            <person name="Matsumoto Y."/>
            <person name="Kinjo T."/>
            <person name="Motooka D."/>
            <person name="Nabeya D."/>
            <person name="Jung N."/>
            <person name="Uechi K."/>
            <person name="Horii T."/>
            <person name="Iida T."/>
            <person name="Fujita J."/>
            <person name="Nakamura S."/>
        </authorList>
    </citation>
    <scope>NUCLEOTIDE SEQUENCE [LARGE SCALE GENOMIC DNA]</scope>
    <source>
        <strain evidence="1 2">JCM 17783</strain>
    </source>
</reference>
<dbReference type="PANTHER" id="PTHR39683:SF4">
    <property type="entry name" value="COENZYME Q-BINDING PROTEIN COQ10 START DOMAIN-CONTAINING PROTEIN"/>
    <property type="match status" value="1"/>
</dbReference>
<dbReference type="InterPro" id="IPR023393">
    <property type="entry name" value="START-like_dom_sf"/>
</dbReference>
<sequence length="150" mass="16483">MRAMAIKETREVVIEASPEEIIDVIADLESAPEWSPPHQSVEILERDADGRPAKVKMKVKAAGITDEQVIAYTWGDNEVSWTLVSSGQQRSQDASYTLIPDGDATKVKFQLSVDPVVPLPGFVLKRAIKGTVDTGTEGLRKRVLQVKKGR</sequence>
<dbReference type="Gene3D" id="3.30.530.20">
    <property type="match status" value="1"/>
</dbReference>
<dbReference type="AlphaFoldDB" id="A0A7I7QE91"/>
<dbReference type="InterPro" id="IPR019587">
    <property type="entry name" value="Polyketide_cyclase/dehydratase"/>
</dbReference>
<accession>A0A7I7QE91</accession>
<name>A0A7I7QE91_9MYCO</name>
<keyword evidence="2" id="KW-1185">Reference proteome</keyword>